<evidence type="ECO:0000313" key="1">
    <source>
        <dbReference type="EMBL" id="KKM06361.1"/>
    </source>
</evidence>
<dbReference type="Pfam" id="PF20213">
    <property type="entry name" value="DUF6573"/>
    <property type="match status" value="1"/>
</dbReference>
<dbReference type="InterPro" id="IPR046480">
    <property type="entry name" value="DUF6573"/>
</dbReference>
<comment type="caution">
    <text evidence="1">The sequence shown here is derived from an EMBL/GenBank/DDBJ whole genome shotgun (WGS) entry which is preliminary data.</text>
</comment>
<name>A0A0F9JKX5_9ZZZZ</name>
<protein>
    <submittedName>
        <fullName evidence="1">Uncharacterized protein</fullName>
    </submittedName>
</protein>
<dbReference type="EMBL" id="LAZR01016011">
    <property type="protein sequence ID" value="KKM06361.1"/>
    <property type="molecule type" value="Genomic_DNA"/>
</dbReference>
<proteinExistence type="predicted"/>
<gene>
    <name evidence="1" type="ORF">LCGC14_1744750</name>
</gene>
<reference evidence="1" key="1">
    <citation type="journal article" date="2015" name="Nature">
        <title>Complex archaea that bridge the gap between prokaryotes and eukaryotes.</title>
        <authorList>
            <person name="Spang A."/>
            <person name="Saw J.H."/>
            <person name="Jorgensen S.L."/>
            <person name="Zaremba-Niedzwiedzka K."/>
            <person name="Martijn J."/>
            <person name="Lind A.E."/>
            <person name="van Eijk R."/>
            <person name="Schleper C."/>
            <person name="Guy L."/>
            <person name="Ettema T.J."/>
        </authorList>
    </citation>
    <scope>NUCLEOTIDE SEQUENCE</scope>
</reference>
<dbReference type="AlphaFoldDB" id="A0A0F9JKX5"/>
<sequence>MSESHPRNPFEDAPVIFSYTRAQAIEDGVLVDLTEWAAETGFRYPVACTSSIWNGYVVPPEQLRPLGLSERGRGHDLLWMLWNAIRRRPGGDRVAFEVLFLQSPRRHVTVYFQAVCGPGDQGEPVITIMLPGED</sequence>
<accession>A0A0F9JKX5</accession>
<organism evidence="1">
    <name type="scientific">marine sediment metagenome</name>
    <dbReference type="NCBI Taxonomy" id="412755"/>
    <lineage>
        <taxon>unclassified sequences</taxon>
        <taxon>metagenomes</taxon>
        <taxon>ecological metagenomes</taxon>
    </lineage>
</organism>